<dbReference type="UniPathway" id="UPA00647">
    <property type="reaction ID" value="UER00700"/>
</dbReference>
<dbReference type="FunFam" id="3.30.70.20:FF:000111">
    <property type="match status" value="1"/>
</dbReference>
<evidence type="ECO:0000256" key="6">
    <source>
        <dbReference type="ARBA" id="ARBA00006561"/>
    </source>
</evidence>
<dbReference type="AlphaFoldDB" id="A0A429G0B8"/>
<dbReference type="Pfam" id="PF12831">
    <property type="entry name" value="FAD_oxidored"/>
    <property type="match status" value="1"/>
</dbReference>
<comment type="pathway">
    <text evidence="5 18">Cofactor metabolism; coenzyme M-coenzyme B heterodisulfide reduction; coenzyme B and coenzyme M from coenzyme M-coenzyme B heterodisulfide: step 1/1.</text>
</comment>
<evidence type="ECO:0000256" key="4">
    <source>
        <dbReference type="ARBA" id="ARBA00004496"/>
    </source>
</evidence>
<dbReference type="GO" id="GO:0015948">
    <property type="term" value="P:methanogenesis"/>
    <property type="evidence" value="ECO:0007669"/>
    <property type="project" value="UniProtKB-KW"/>
</dbReference>
<dbReference type="Gene3D" id="3.30.70.20">
    <property type="match status" value="2"/>
</dbReference>
<evidence type="ECO:0000256" key="14">
    <source>
        <dbReference type="ARBA" id="ARBA00022994"/>
    </source>
</evidence>
<accession>A0A429G0B8</accession>
<evidence type="ECO:0000256" key="8">
    <source>
        <dbReference type="ARBA" id="ARBA00022485"/>
    </source>
</evidence>
<evidence type="ECO:0000256" key="10">
    <source>
        <dbReference type="ARBA" id="ARBA00022723"/>
    </source>
</evidence>
<evidence type="ECO:0000256" key="5">
    <source>
        <dbReference type="ARBA" id="ARBA00004808"/>
    </source>
</evidence>
<evidence type="ECO:0000256" key="13">
    <source>
        <dbReference type="ARBA" id="ARBA00022982"/>
    </source>
</evidence>
<dbReference type="FunFam" id="3.50.50.60:FF:000644">
    <property type="entry name" value="H(2):CoB-CoM heterodisulfide,ferredoxin reductase subunit A"/>
    <property type="match status" value="1"/>
</dbReference>
<feature type="domain" description="4Fe-4S ferredoxin-type" evidence="19">
    <location>
        <begin position="573"/>
        <end position="602"/>
    </location>
</feature>
<name>A0A429G0B8_9CREN</name>
<feature type="domain" description="4Fe-4S ferredoxin-type" evidence="19">
    <location>
        <begin position="234"/>
        <end position="264"/>
    </location>
</feature>
<comment type="similarity">
    <text evidence="6 18">Belongs to the HdrA family.</text>
</comment>
<dbReference type="Proteomes" id="UP000278149">
    <property type="component" value="Unassembled WGS sequence"/>
</dbReference>
<evidence type="ECO:0000256" key="3">
    <source>
        <dbReference type="ARBA" id="ARBA00003406"/>
    </source>
</evidence>
<dbReference type="EMBL" id="RCOR01000047">
    <property type="protein sequence ID" value="RSN67253.1"/>
    <property type="molecule type" value="Genomic_DNA"/>
</dbReference>
<evidence type="ECO:0000256" key="15">
    <source>
        <dbReference type="ARBA" id="ARBA00023002"/>
    </source>
</evidence>
<comment type="subcellular location">
    <subcellularLocation>
        <location evidence="4">Cytoplasm</location>
    </subcellularLocation>
</comment>
<keyword evidence="8 18" id="KW-0004">4Fe-4S</keyword>
<proteinExistence type="inferred from homology"/>
<gene>
    <name evidence="20" type="ORF">D9Q81_08835</name>
</gene>
<organism evidence="20 21">
    <name type="scientific">Candidatus Korarchaeum cryptofilum</name>
    <dbReference type="NCBI Taxonomy" id="498846"/>
    <lineage>
        <taxon>Archaea</taxon>
        <taxon>Thermoproteota</taxon>
        <taxon>Candidatus Korarchaeia</taxon>
        <taxon>Candidatus Korarchaeales</taxon>
        <taxon>Candidatus Korarchaeaceae</taxon>
        <taxon>Candidatus Korarchaeum</taxon>
    </lineage>
</organism>
<dbReference type="GO" id="GO:0005737">
    <property type="term" value="C:cytoplasm"/>
    <property type="evidence" value="ECO:0007669"/>
    <property type="project" value="UniProtKB-SubCell"/>
</dbReference>
<evidence type="ECO:0000256" key="18">
    <source>
        <dbReference type="RuleBase" id="RU366072"/>
    </source>
</evidence>
<evidence type="ECO:0000256" key="16">
    <source>
        <dbReference type="ARBA" id="ARBA00023004"/>
    </source>
</evidence>
<dbReference type="InterPro" id="IPR036188">
    <property type="entry name" value="FAD/NAD-bd_sf"/>
</dbReference>
<dbReference type="PANTHER" id="PTHR43498:SF1">
    <property type="entry name" value="COB--COM HETERODISULFIDE REDUCTASE IRON-SULFUR SUBUNIT A"/>
    <property type="match status" value="1"/>
</dbReference>
<keyword evidence="13" id="KW-0249">Electron transport</keyword>
<feature type="domain" description="4Fe-4S ferredoxin-type" evidence="19">
    <location>
        <begin position="603"/>
        <end position="631"/>
    </location>
</feature>
<keyword evidence="16 18" id="KW-0408">Iron</keyword>
<evidence type="ECO:0000259" key="19">
    <source>
        <dbReference type="PROSITE" id="PS51379"/>
    </source>
</evidence>
<comment type="cofactor">
    <cofactor evidence="2 18">
        <name>FAD</name>
        <dbReference type="ChEBI" id="CHEBI:57692"/>
    </cofactor>
</comment>
<protein>
    <recommendedName>
        <fullName evidence="18">CoB--CoM heterodisulfide reductase iron-sulfur subunit A</fullName>
        <ecNumber evidence="18">1.8.-.-</ecNumber>
    </recommendedName>
</protein>
<dbReference type="FunFam" id="3.30.70.20:FF:000033">
    <property type="entry name" value="Anaerobic sulfite reductase subunit AsrC"/>
    <property type="match status" value="1"/>
</dbReference>
<dbReference type="GO" id="GO:0051539">
    <property type="term" value="F:4 iron, 4 sulfur cluster binding"/>
    <property type="evidence" value="ECO:0007669"/>
    <property type="project" value="UniProtKB-UniRule"/>
</dbReference>
<evidence type="ECO:0000313" key="20">
    <source>
        <dbReference type="EMBL" id="RSN67253.1"/>
    </source>
</evidence>
<keyword evidence="10 18" id="KW-0479">Metal-binding</keyword>
<dbReference type="PROSITE" id="PS00198">
    <property type="entry name" value="4FE4S_FER_1"/>
    <property type="match status" value="3"/>
</dbReference>
<keyword evidence="11" id="KW-0677">Repeat</keyword>
<keyword evidence="17 18" id="KW-0411">Iron-sulfur</keyword>
<evidence type="ECO:0000256" key="1">
    <source>
        <dbReference type="ARBA" id="ARBA00001966"/>
    </source>
</evidence>
<dbReference type="Pfam" id="PF00037">
    <property type="entry name" value="Fer4"/>
    <property type="match status" value="1"/>
</dbReference>
<comment type="caution">
    <text evidence="20">The sequence shown here is derived from an EMBL/GenBank/DDBJ whole genome shotgun (WGS) entry which is preliminary data.</text>
</comment>
<comment type="subunit">
    <text evidence="18">The ferredoxin:CoB-CoM heterodisulfide reductase is composed of three subunits; HdrA, HdrB and HdrC.</text>
</comment>
<dbReference type="SUPFAM" id="SSF51905">
    <property type="entry name" value="FAD/NAD(P)-binding domain"/>
    <property type="match status" value="1"/>
</dbReference>
<evidence type="ECO:0000256" key="11">
    <source>
        <dbReference type="ARBA" id="ARBA00022737"/>
    </source>
</evidence>
<dbReference type="EC" id="1.8.-.-" evidence="18"/>
<dbReference type="SUPFAM" id="SSF54862">
    <property type="entry name" value="4Fe-4S ferredoxins"/>
    <property type="match status" value="1"/>
</dbReference>
<keyword evidence="18" id="KW-0285">Flavoprotein</keyword>
<evidence type="ECO:0000256" key="9">
    <source>
        <dbReference type="ARBA" id="ARBA00022490"/>
    </source>
</evidence>
<dbReference type="RefSeq" id="WP_125742874.1">
    <property type="nucleotide sequence ID" value="NZ_RCOR01000047.1"/>
</dbReference>
<dbReference type="GO" id="GO:0046872">
    <property type="term" value="F:metal ion binding"/>
    <property type="evidence" value="ECO:0007669"/>
    <property type="project" value="UniProtKB-KW"/>
</dbReference>
<keyword evidence="14" id="KW-0484">Methanogenesis</keyword>
<dbReference type="PROSITE" id="PS51379">
    <property type="entry name" value="4FE4S_FER_2"/>
    <property type="match status" value="4"/>
</dbReference>
<feature type="domain" description="4Fe-4S ferredoxin-type" evidence="19">
    <location>
        <begin position="281"/>
        <end position="315"/>
    </location>
</feature>
<keyword evidence="9" id="KW-0963">Cytoplasm</keyword>
<sequence>MPKVGVYVCHCGKNIAGKVDVQRVAAEMKKHPQVTVSRHYFFMCSSFGQELIKRDIKAGKVDRVVVAACSPKLHEPLFRGVVEEAGLNFGYYEQANIRELVSWSTEDPEEATRKAIAYTWAAVERVLEAEPVESEEFRVNREALIIGGGVAGIAAALDLAEKGIRVHIIERSPTIGGKMALLDRVFPTGDCSLCILTPMMAEAEHNPNITIHTMCEVTEVSGSVGDFRVRVKKRARYVDQDKCVACGICAESCPVEVLNEWYARLGKRKAAYIPFPQSVPRAYVIDRENCLFFRDGSCRKCEEVCPAKAIDLSESDGEFELRVGAIIVATGADEYDASNLKNYGYGKIADVITHFGFESLINVNGPTGGHLRRPSDGKVPESILFVQCAGSRDVNNNPYCSNVCCMITLKHAEIIRMEYPETKVYVAYIDMRTPKKGFEEMYARVREEGVVFIRGKPGEIRREGDKLVTEIYDEVLGEKLRLEVDMVVLAAGLSPSEGTLSISRTLNIPMDLYGFLQELHPKLKPVQTSRPGIFICGTAQGPKDIPDSVTQAKAAASEAARLLMIGKVLVTGEKAKVNSELCTGCGACVEECPFSAIVLEEGKAKVLPLACMGCGICQGACPTGAIERRLYDHGQILNQIDGLLEVVT</sequence>
<dbReference type="Gene3D" id="3.50.50.60">
    <property type="entry name" value="FAD/NAD(P)-binding domain"/>
    <property type="match status" value="2"/>
</dbReference>
<dbReference type="PANTHER" id="PTHR43498">
    <property type="entry name" value="FERREDOXIN:COB-COM HETERODISULFIDE REDUCTASE SUBUNIT A"/>
    <property type="match status" value="1"/>
</dbReference>
<evidence type="ECO:0000256" key="2">
    <source>
        <dbReference type="ARBA" id="ARBA00001974"/>
    </source>
</evidence>
<keyword evidence="7" id="KW-0813">Transport</keyword>
<evidence type="ECO:0000256" key="12">
    <source>
        <dbReference type="ARBA" id="ARBA00022827"/>
    </source>
</evidence>
<dbReference type="InterPro" id="IPR039650">
    <property type="entry name" value="HdrA-like"/>
</dbReference>
<dbReference type="InterPro" id="IPR017896">
    <property type="entry name" value="4Fe4S_Fe-S-bd"/>
</dbReference>
<comment type="function">
    <text evidence="3 18">Part of a complex that catalyzes the reversible reduction of CoM-S-S-CoB to the thiol-coenzymes H-S-CoM (coenzyme M) and H-S-CoB (coenzyme B).</text>
</comment>
<keyword evidence="12 18" id="KW-0274">FAD</keyword>
<dbReference type="Pfam" id="PF12838">
    <property type="entry name" value="Fer4_7"/>
    <property type="match status" value="1"/>
</dbReference>
<dbReference type="InterPro" id="IPR017900">
    <property type="entry name" value="4Fe4S_Fe_S_CS"/>
</dbReference>
<evidence type="ECO:0000313" key="21">
    <source>
        <dbReference type="Proteomes" id="UP000278149"/>
    </source>
</evidence>
<dbReference type="GO" id="GO:0016491">
    <property type="term" value="F:oxidoreductase activity"/>
    <property type="evidence" value="ECO:0007669"/>
    <property type="project" value="UniProtKB-UniRule"/>
</dbReference>
<reference evidence="20 21" key="1">
    <citation type="submission" date="2018-10" db="EMBL/GenBank/DDBJ databases">
        <title>Co-occurring genomic capacity for anaerobic methane metabolism and dissimilatory sulfite reduction discovered in the Korarchaeota.</title>
        <authorList>
            <person name="Mckay L.J."/>
            <person name="Dlakic M."/>
            <person name="Fields M.W."/>
            <person name="Delmont T.O."/>
            <person name="Eren A.M."/>
            <person name="Jay Z.J."/>
            <person name="Klingelsmith K.B."/>
            <person name="Rusch D.B."/>
            <person name="Inskeep W.P."/>
        </authorList>
    </citation>
    <scope>NUCLEOTIDE SEQUENCE [LARGE SCALE GENOMIC DNA]</scope>
    <source>
        <strain evidence="20 21">WS</strain>
    </source>
</reference>
<evidence type="ECO:0000256" key="7">
    <source>
        <dbReference type="ARBA" id="ARBA00022448"/>
    </source>
</evidence>
<comment type="cofactor">
    <cofactor evidence="1 18">
        <name>[4Fe-4S] cluster</name>
        <dbReference type="ChEBI" id="CHEBI:49883"/>
    </cofactor>
</comment>
<keyword evidence="15 18" id="KW-0560">Oxidoreductase</keyword>
<evidence type="ECO:0000256" key="17">
    <source>
        <dbReference type="ARBA" id="ARBA00023014"/>
    </source>
</evidence>